<evidence type="ECO:0000256" key="3">
    <source>
        <dbReference type="ARBA" id="ARBA00022454"/>
    </source>
</evidence>
<reference evidence="9 10" key="1">
    <citation type="submission" date="2022-05" db="EMBL/GenBank/DDBJ databases">
        <authorList>
            <consortium name="Genoscope - CEA"/>
            <person name="William W."/>
        </authorList>
    </citation>
    <scope>NUCLEOTIDE SEQUENCE [LARGE SCALE GENOMIC DNA]</scope>
</reference>
<dbReference type="EMBL" id="CALNXK010000232">
    <property type="protein sequence ID" value="CAH3177948.1"/>
    <property type="molecule type" value="Genomic_DNA"/>
</dbReference>
<organism evidence="9 10">
    <name type="scientific">Porites lobata</name>
    <dbReference type="NCBI Taxonomy" id="104759"/>
    <lineage>
        <taxon>Eukaryota</taxon>
        <taxon>Metazoa</taxon>
        <taxon>Cnidaria</taxon>
        <taxon>Anthozoa</taxon>
        <taxon>Hexacorallia</taxon>
        <taxon>Scleractinia</taxon>
        <taxon>Fungiina</taxon>
        <taxon>Poritidae</taxon>
        <taxon>Porites</taxon>
    </lineage>
</organism>
<keyword evidence="4" id="KW-0995">Kinetochore</keyword>
<dbReference type="PANTHER" id="PTHR48122">
    <property type="entry name" value="CENTROMERE PROTEIN H"/>
    <property type="match status" value="1"/>
</dbReference>
<keyword evidence="3" id="KW-0158">Chromosome</keyword>
<sequence length="392" mass="44727">MAANSAVEVIEPNMQDEILETTSPIASGRLTLSDTNVAEQAEITNEIVDEVEDAEIDSLLELKKCKEWLLQQKINQQSELLVRNLLKQNIIYRSSADKSEALFNICSLLKQNIIYRSSRDKSEALVNIYSLLKQNIIYRSGRDKSKALVNIYRATQTVTYCHTLSQLGATQTVTYKSWQQFLIKHTLAEPYCRLQQREDLQPSSNESTQSDLYERISKLQDQLYSLSTARSYKKLVLDRLLCGDQLIKKLFPDVVTESPTEEHIEEMKAFARLCEKQNKLSTDILIEHEALLEAQTVLDKVRQQSYEKKKENRGLMKSLQSLKEDQEVASSSRTDNAQIQKLKQQIATKVEKIDIVRNVFQGVIVGSGLDWASDNDMKRLVLSLGEVLEFAA</sequence>
<evidence type="ECO:0000256" key="6">
    <source>
        <dbReference type="ARBA" id="ARBA00023328"/>
    </source>
</evidence>
<gene>
    <name evidence="9" type="ORF">PLOB_00020002</name>
</gene>
<accession>A0ABN8RIE8</accession>
<dbReference type="Pfam" id="PF05837">
    <property type="entry name" value="CENP-H"/>
    <property type="match status" value="1"/>
</dbReference>
<protein>
    <recommendedName>
        <fullName evidence="8">Centromere protein H C-terminal domain-containing protein</fullName>
    </recommendedName>
</protein>
<comment type="caution">
    <text evidence="9">The sequence shown here is derived from an EMBL/GenBank/DDBJ whole genome shotgun (WGS) entry which is preliminary data.</text>
</comment>
<feature type="domain" description="Centromere protein H C-terminal" evidence="8">
    <location>
        <begin position="201"/>
        <end position="384"/>
    </location>
</feature>
<evidence type="ECO:0000256" key="5">
    <source>
        <dbReference type="ARBA" id="ARBA00023242"/>
    </source>
</evidence>
<evidence type="ECO:0000256" key="2">
    <source>
        <dbReference type="ARBA" id="ARBA00004629"/>
    </source>
</evidence>
<dbReference type="PANTHER" id="PTHR48122:SF1">
    <property type="entry name" value="CENTROMERE PROTEIN H"/>
    <property type="match status" value="1"/>
</dbReference>
<keyword evidence="5" id="KW-0539">Nucleus</keyword>
<keyword evidence="6" id="KW-0137">Centromere</keyword>
<evidence type="ECO:0000256" key="1">
    <source>
        <dbReference type="ARBA" id="ARBA00004123"/>
    </source>
</evidence>
<dbReference type="InterPro" id="IPR008426">
    <property type="entry name" value="CENP-H_C"/>
</dbReference>
<name>A0ABN8RIE8_9CNID</name>
<evidence type="ECO:0000259" key="8">
    <source>
        <dbReference type="Pfam" id="PF05837"/>
    </source>
</evidence>
<comment type="subcellular location">
    <subcellularLocation>
        <location evidence="2">Chromosome</location>
        <location evidence="2">Centromere</location>
        <location evidence="2">Kinetochore</location>
    </subcellularLocation>
    <subcellularLocation>
        <location evidence="1">Nucleus</location>
    </subcellularLocation>
</comment>
<evidence type="ECO:0000256" key="7">
    <source>
        <dbReference type="ARBA" id="ARBA00025735"/>
    </source>
</evidence>
<evidence type="ECO:0000313" key="10">
    <source>
        <dbReference type="Proteomes" id="UP001159405"/>
    </source>
</evidence>
<dbReference type="InterPro" id="IPR040034">
    <property type="entry name" value="CENP-H"/>
</dbReference>
<evidence type="ECO:0000256" key="4">
    <source>
        <dbReference type="ARBA" id="ARBA00022838"/>
    </source>
</evidence>
<comment type="similarity">
    <text evidence="7">Belongs to the CENP-H/MCM16 family.</text>
</comment>
<proteinExistence type="inferred from homology"/>
<keyword evidence="10" id="KW-1185">Reference proteome</keyword>
<dbReference type="Proteomes" id="UP001159405">
    <property type="component" value="Unassembled WGS sequence"/>
</dbReference>
<evidence type="ECO:0000313" key="9">
    <source>
        <dbReference type="EMBL" id="CAH3177948.1"/>
    </source>
</evidence>